<keyword evidence="7" id="KW-0779">Telomere</keyword>
<dbReference type="GO" id="GO:0000781">
    <property type="term" value="C:chromosome, telomeric region"/>
    <property type="evidence" value="ECO:0007669"/>
    <property type="project" value="UniProtKB-SubCell"/>
</dbReference>
<sequence length="197" mass="23109">MPGWRPYGAVLETLEDCYAEVLMLEKFVQLLQKANVGTGASSLGELLQDGDDKLFRTFVSQCVVCVPHGAVPSPVFELMWKMRVNDCTWLRLVKHDHFVPAMEHCFREEMLAKFLYWLMDSYVTELLRSFFYITETMFQKNMLFFYRKTIWNELEKTGIKKHLTKVRHLRSEQACQPNGLCHPISLSWCLSLRHQPP</sequence>
<keyword evidence="7" id="KW-0539">Nucleus</keyword>
<dbReference type="PANTHER" id="PTHR12066">
    <property type="entry name" value="TELOMERASE REVERSE TRANSCRIPTASE"/>
    <property type="match status" value="1"/>
</dbReference>
<keyword evidence="4 7" id="KW-0460">Magnesium</keyword>
<evidence type="ECO:0000313" key="10">
    <source>
        <dbReference type="Proteomes" id="UP000694392"/>
    </source>
</evidence>
<comment type="similarity">
    <text evidence="7">Belongs to the reverse transcriptase family. Telomerase subfamily.</text>
</comment>
<reference evidence="9" key="2">
    <citation type="submission" date="2025-09" db="UniProtKB">
        <authorList>
            <consortium name="Ensembl"/>
        </authorList>
    </citation>
    <scope>IDENTIFICATION</scope>
</reference>
<dbReference type="PANTHER" id="PTHR12066:SF0">
    <property type="entry name" value="TELOMERASE REVERSE TRANSCRIPTASE"/>
    <property type="match status" value="1"/>
</dbReference>
<keyword evidence="5 7" id="KW-0695">RNA-directed DNA polymerase</keyword>
<keyword evidence="3 7" id="KW-0479">Metal-binding</keyword>
<proteinExistence type="inferred from homology"/>
<dbReference type="Gene3D" id="1.10.132.70">
    <property type="match status" value="1"/>
</dbReference>
<dbReference type="InterPro" id="IPR003545">
    <property type="entry name" value="Telomerase_RT"/>
</dbReference>
<comment type="catalytic activity">
    <reaction evidence="6 7">
        <text>DNA(n) + a 2'-deoxyribonucleoside 5'-triphosphate = DNA(n+1) + diphosphate</text>
        <dbReference type="Rhea" id="RHEA:22508"/>
        <dbReference type="Rhea" id="RHEA-COMP:17339"/>
        <dbReference type="Rhea" id="RHEA-COMP:17340"/>
        <dbReference type="ChEBI" id="CHEBI:33019"/>
        <dbReference type="ChEBI" id="CHEBI:61560"/>
        <dbReference type="ChEBI" id="CHEBI:173112"/>
        <dbReference type="EC" id="2.7.7.49"/>
    </reaction>
</comment>
<keyword evidence="2 7" id="KW-0548">Nucleotidyltransferase</keyword>
<evidence type="ECO:0000256" key="1">
    <source>
        <dbReference type="ARBA" id="ARBA00022679"/>
    </source>
</evidence>
<dbReference type="InterPro" id="IPR021891">
    <property type="entry name" value="Telomerase_RBD"/>
</dbReference>
<dbReference type="EC" id="2.7.7.49" evidence="7"/>
<keyword evidence="10" id="KW-1185">Reference proteome</keyword>
<dbReference type="GO" id="GO:0070034">
    <property type="term" value="F:telomerase RNA binding"/>
    <property type="evidence" value="ECO:0007669"/>
    <property type="project" value="TreeGrafter"/>
</dbReference>
<evidence type="ECO:0000256" key="5">
    <source>
        <dbReference type="ARBA" id="ARBA00022918"/>
    </source>
</evidence>
<evidence type="ECO:0000256" key="6">
    <source>
        <dbReference type="ARBA" id="ARBA00048173"/>
    </source>
</evidence>
<dbReference type="Ensembl" id="ENSSPUT00000005762.1">
    <property type="protein sequence ID" value="ENSSPUP00000005424.1"/>
    <property type="gene ID" value="ENSSPUG00000004156.1"/>
</dbReference>
<dbReference type="GeneTree" id="ENSGT00390000018531"/>
<evidence type="ECO:0000256" key="2">
    <source>
        <dbReference type="ARBA" id="ARBA00022695"/>
    </source>
</evidence>
<feature type="domain" description="Telomerase ribonucleoprotein complex - RNA-binding" evidence="8">
    <location>
        <begin position="31"/>
        <end position="164"/>
    </location>
</feature>
<evidence type="ECO:0000256" key="4">
    <source>
        <dbReference type="ARBA" id="ARBA00022842"/>
    </source>
</evidence>
<evidence type="ECO:0000259" key="8">
    <source>
        <dbReference type="SMART" id="SM00975"/>
    </source>
</evidence>
<accession>A0A8D0GE45</accession>
<keyword evidence="1 7" id="KW-0808">Transferase</keyword>
<organism evidence="9 10">
    <name type="scientific">Sphenodon punctatus</name>
    <name type="common">Tuatara</name>
    <name type="synonym">Hatteria punctata</name>
    <dbReference type="NCBI Taxonomy" id="8508"/>
    <lineage>
        <taxon>Eukaryota</taxon>
        <taxon>Metazoa</taxon>
        <taxon>Chordata</taxon>
        <taxon>Craniata</taxon>
        <taxon>Vertebrata</taxon>
        <taxon>Euteleostomi</taxon>
        <taxon>Lepidosauria</taxon>
        <taxon>Sphenodontia</taxon>
        <taxon>Sphenodontidae</taxon>
        <taxon>Sphenodon</taxon>
    </lineage>
</organism>
<dbReference type="GO" id="GO:0003720">
    <property type="term" value="F:telomerase activity"/>
    <property type="evidence" value="ECO:0007669"/>
    <property type="project" value="InterPro"/>
</dbReference>
<protein>
    <recommendedName>
        <fullName evidence="7">Telomerase reverse transcriptase</fullName>
        <ecNumber evidence="7">2.7.7.49</ecNumber>
    </recommendedName>
    <alternativeName>
        <fullName evidence="7">Telomerase catalytic subunit</fullName>
    </alternativeName>
</protein>
<comment type="subcellular location">
    <subcellularLocation>
        <location evidence="7">Nucleus</location>
    </subcellularLocation>
    <subcellularLocation>
        <location evidence="7">Chromosome</location>
        <location evidence="7">Telomere</location>
    </subcellularLocation>
</comment>
<dbReference type="SMART" id="SM00975">
    <property type="entry name" value="Telomerase_RBD"/>
    <property type="match status" value="1"/>
</dbReference>
<dbReference type="GO" id="GO:0042162">
    <property type="term" value="F:telomeric DNA binding"/>
    <property type="evidence" value="ECO:0007669"/>
    <property type="project" value="TreeGrafter"/>
</dbReference>
<dbReference type="Proteomes" id="UP000694392">
    <property type="component" value="Unplaced"/>
</dbReference>
<dbReference type="GO" id="GO:0000333">
    <property type="term" value="C:telomerase catalytic core complex"/>
    <property type="evidence" value="ECO:0007669"/>
    <property type="project" value="TreeGrafter"/>
</dbReference>
<evidence type="ECO:0000256" key="7">
    <source>
        <dbReference type="RuleBase" id="RU365061"/>
    </source>
</evidence>
<reference evidence="9" key="1">
    <citation type="submission" date="2025-08" db="UniProtKB">
        <authorList>
            <consortium name="Ensembl"/>
        </authorList>
    </citation>
    <scope>IDENTIFICATION</scope>
</reference>
<dbReference type="AlphaFoldDB" id="A0A8D0GE45"/>
<dbReference type="Pfam" id="PF12009">
    <property type="entry name" value="Telomerase_RBD"/>
    <property type="match status" value="1"/>
</dbReference>
<evidence type="ECO:0000313" key="9">
    <source>
        <dbReference type="Ensembl" id="ENSSPUP00000005424.1"/>
    </source>
</evidence>
<dbReference type="GO" id="GO:0046872">
    <property type="term" value="F:metal ion binding"/>
    <property type="evidence" value="ECO:0007669"/>
    <property type="project" value="UniProtKB-KW"/>
</dbReference>
<comment type="function">
    <text evidence="7">Telomerase is a ribonucleoprotein enzyme essential for the replication of chromosome termini in most eukaryotes. It elongates telomeres. It is a reverse transcriptase that adds simple sequence repeats to chromosome ends by copying a template sequence within the RNA component of the enzyme.</text>
</comment>
<dbReference type="GO" id="GO:0007004">
    <property type="term" value="P:telomere maintenance via telomerase"/>
    <property type="evidence" value="ECO:0007669"/>
    <property type="project" value="TreeGrafter"/>
</dbReference>
<evidence type="ECO:0000256" key="3">
    <source>
        <dbReference type="ARBA" id="ARBA00022723"/>
    </source>
</evidence>
<name>A0A8D0GE45_SPHPU</name>
<keyword evidence="7" id="KW-0158">Chromosome</keyword>